<organism evidence="1 2">
    <name type="scientific">Holotrichia oblita</name>
    <name type="common">Chafer beetle</name>
    <dbReference type="NCBI Taxonomy" id="644536"/>
    <lineage>
        <taxon>Eukaryota</taxon>
        <taxon>Metazoa</taxon>
        <taxon>Ecdysozoa</taxon>
        <taxon>Arthropoda</taxon>
        <taxon>Hexapoda</taxon>
        <taxon>Insecta</taxon>
        <taxon>Pterygota</taxon>
        <taxon>Neoptera</taxon>
        <taxon>Endopterygota</taxon>
        <taxon>Coleoptera</taxon>
        <taxon>Polyphaga</taxon>
        <taxon>Scarabaeiformia</taxon>
        <taxon>Scarabaeidae</taxon>
        <taxon>Melolonthinae</taxon>
        <taxon>Holotrichia</taxon>
    </lineage>
</organism>
<evidence type="ECO:0000313" key="2">
    <source>
        <dbReference type="Proteomes" id="UP001056778"/>
    </source>
</evidence>
<gene>
    <name evidence="1" type="ORF">MML48_8g00019143</name>
</gene>
<protein>
    <submittedName>
        <fullName evidence="1">Uncharacterized protein</fullName>
    </submittedName>
</protein>
<accession>A0ACB9SM42</accession>
<dbReference type="EMBL" id="CM043022">
    <property type="protein sequence ID" value="KAI4456388.1"/>
    <property type="molecule type" value="Genomic_DNA"/>
</dbReference>
<name>A0ACB9SM42_HOLOL</name>
<comment type="caution">
    <text evidence="1">The sequence shown here is derived from an EMBL/GenBank/DDBJ whole genome shotgun (WGS) entry which is preliminary data.</text>
</comment>
<dbReference type="Proteomes" id="UP001056778">
    <property type="component" value="Chromosome 8"/>
</dbReference>
<keyword evidence="2" id="KW-1185">Reference proteome</keyword>
<evidence type="ECO:0000313" key="1">
    <source>
        <dbReference type="EMBL" id="KAI4456388.1"/>
    </source>
</evidence>
<sequence length="317" mass="37770">MVAKFKTIFNVFQQLYLVGYKSCYKRKRSIALLFPFNFLWIDPYSVYDRWIKSRYTSKTDFYWTNMTVKEILDEADNLYAQGDYLEVYEILNRIKFNDDPEVQWRICRALFRMSVNSSVNPEMREEMISEAYTLMNSAANLAKDNPYVNKWLAIITNAKCEFDGLIVKIKSFETVRTQLEKTLESLPDDVTTLYILGKLCYDMSRMSWAQRLIARILYVEPPHATYQDAYNYLIKAAESQNSNYYIPIYYVLGKTCLKMKQFFRARYYLNVVTTLEPRSEYEMVCVKRARYLLVKLREYDLDKDSILNNLQYTDTYG</sequence>
<proteinExistence type="predicted"/>
<reference evidence="1" key="1">
    <citation type="submission" date="2022-04" db="EMBL/GenBank/DDBJ databases">
        <title>Chromosome-scale genome assembly of Holotrichia oblita Faldermann.</title>
        <authorList>
            <person name="Rongchong L."/>
        </authorList>
    </citation>
    <scope>NUCLEOTIDE SEQUENCE</scope>
    <source>
        <strain evidence="1">81SQS9</strain>
    </source>
</reference>